<name>E6W474_DESIS</name>
<evidence type="ECO:0000313" key="11">
    <source>
        <dbReference type="Proteomes" id="UP000002572"/>
    </source>
</evidence>
<dbReference type="HOGENOM" id="CLU_018869_0_1_0"/>
<dbReference type="KEGG" id="din:Selin_2322"/>
<dbReference type="EC" id="6.3.4.19" evidence="8"/>
<evidence type="ECO:0000256" key="8">
    <source>
        <dbReference type="HAMAP-Rule" id="MF_01161"/>
    </source>
</evidence>
<accession>E6W474</accession>
<dbReference type="NCBIfam" id="TIGR02433">
    <property type="entry name" value="lysidine_TilS_C"/>
    <property type="match status" value="1"/>
</dbReference>
<dbReference type="RefSeq" id="WP_013506912.1">
    <property type="nucleotide sequence ID" value="NC_014836.1"/>
</dbReference>
<evidence type="ECO:0000256" key="2">
    <source>
        <dbReference type="ARBA" id="ARBA00022490"/>
    </source>
</evidence>
<dbReference type="Pfam" id="PF11734">
    <property type="entry name" value="TilS_C"/>
    <property type="match status" value="1"/>
</dbReference>
<evidence type="ECO:0000256" key="5">
    <source>
        <dbReference type="ARBA" id="ARBA00022741"/>
    </source>
</evidence>
<feature type="domain" description="Lysidine-tRNA(Ile) synthetase C-terminal" evidence="9">
    <location>
        <begin position="369"/>
        <end position="435"/>
    </location>
</feature>
<dbReference type="AlphaFoldDB" id="E6W474"/>
<evidence type="ECO:0000256" key="3">
    <source>
        <dbReference type="ARBA" id="ARBA00022598"/>
    </source>
</evidence>
<dbReference type="InterPro" id="IPR012094">
    <property type="entry name" value="tRNA_Ile_lys_synt"/>
</dbReference>
<dbReference type="STRING" id="653733.Selin_2322"/>
<keyword evidence="2 8" id="KW-0963">Cytoplasm</keyword>
<sequence>MKSELERHCHGAVEQYCRWSGSTSMVVAVSGGVDSMVLLHLLAKIQPELKLNLVVAHLEHGLRGEESRADARLVIQTCERLGIPCYARFVDEHFWQRQAGNFQDKARALRYTFFRQVGTDFFSGRAFAIATAMTQDDCLEKIFMDILRGRSLLGSLSHQQPDTLRPLRTISKEALIAYATGQQISWREDTSNHQDSYLRNRVRNQLIPLLREEFDFQKSIQSRFITDMEEGMTFLSEQLDALFASLLREGSLRVSDLRQLASFPQRQICLRFLQHHGIPPSEEKLALFIRLLTTKGTRSMDAGGGRQLVIAYENIRVSDHNAVAKPVTPLTVVSCGEFSLNGKQLRLTQFTSQSEKRFSLPANLVIFPLIIRSRRPGDTLALPGGHVKLKKALIDRKIPRQIRDSLVVVENRASQIIFVEGIGAILPRKNCSDTLEYTVEIL</sequence>
<dbReference type="Proteomes" id="UP000002572">
    <property type="component" value="Chromosome"/>
</dbReference>
<keyword evidence="11" id="KW-1185">Reference proteome</keyword>
<dbReference type="PANTHER" id="PTHR43033:SF1">
    <property type="entry name" value="TRNA(ILE)-LYSIDINE SYNTHASE-RELATED"/>
    <property type="match status" value="1"/>
</dbReference>
<evidence type="ECO:0000313" key="10">
    <source>
        <dbReference type="EMBL" id="ADU67038.1"/>
    </source>
</evidence>
<evidence type="ECO:0000256" key="6">
    <source>
        <dbReference type="ARBA" id="ARBA00022840"/>
    </source>
</evidence>
<dbReference type="eggNOG" id="COG0037">
    <property type="taxonomic scope" value="Bacteria"/>
</dbReference>
<comment type="catalytic activity">
    <reaction evidence="7 8">
        <text>cytidine(34) in tRNA(Ile2) + L-lysine + ATP = lysidine(34) in tRNA(Ile2) + AMP + diphosphate + H(+)</text>
        <dbReference type="Rhea" id="RHEA:43744"/>
        <dbReference type="Rhea" id="RHEA-COMP:10625"/>
        <dbReference type="Rhea" id="RHEA-COMP:10670"/>
        <dbReference type="ChEBI" id="CHEBI:15378"/>
        <dbReference type="ChEBI" id="CHEBI:30616"/>
        <dbReference type="ChEBI" id="CHEBI:32551"/>
        <dbReference type="ChEBI" id="CHEBI:33019"/>
        <dbReference type="ChEBI" id="CHEBI:82748"/>
        <dbReference type="ChEBI" id="CHEBI:83665"/>
        <dbReference type="ChEBI" id="CHEBI:456215"/>
        <dbReference type="EC" id="6.3.4.19"/>
    </reaction>
</comment>
<keyword evidence="3 8" id="KW-0436">Ligase</keyword>
<comment type="function">
    <text evidence="8">Ligates lysine onto the cytidine present at position 34 of the AUA codon-specific tRNA(Ile) that contains the anticodon CAU, in an ATP-dependent manner. Cytidine is converted to lysidine, thus changing the amino acid specificity of the tRNA from methionine to isoleucine.</text>
</comment>
<dbReference type="Pfam" id="PF01171">
    <property type="entry name" value="ATP_bind_3"/>
    <property type="match status" value="1"/>
</dbReference>
<dbReference type="PANTHER" id="PTHR43033">
    <property type="entry name" value="TRNA(ILE)-LYSIDINE SYNTHASE-RELATED"/>
    <property type="match status" value="1"/>
</dbReference>
<dbReference type="SMART" id="SM00977">
    <property type="entry name" value="TilS_C"/>
    <property type="match status" value="1"/>
</dbReference>
<dbReference type="OrthoDB" id="9807403at2"/>
<dbReference type="CDD" id="cd01992">
    <property type="entry name" value="TilS_N"/>
    <property type="match status" value="1"/>
</dbReference>
<keyword evidence="6 8" id="KW-0067">ATP-binding</keyword>
<dbReference type="GO" id="GO:0006400">
    <property type="term" value="P:tRNA modification"/>
    <property type="evidence" value="ECO:0007669"/>
    <property type="project" value="UniProtKB-UniRule"/>
</dbReference>
<proteinExistence type="inferred from homology"/>
<evidence type="ECO:0000259" key="9">
    <source>
        <dbReference type="SMART" id="SM00977"/>
    </source>
</evidence>
<keyword evidence="4 8" id="KW-0819">tRNA processing</keyword>
<dbReference type="InterPro" id="IPR012795">
    <property type="entry name" value="tRNA_Ile_lys_synt_N"/>
</dbReference>
<evidence type="ECO:0000256" key="7">
    <source>
        <dbReference type="ARBA" id="ARBA00048539"/>
    </source>
</evidence>
<dbReference type="GO" id="GO:0032267">
    <property type="term" value="F:tRNA(Ile)-lysidine synthase activity"/>
    <property type="evidence" value="ECO:0007669"/>
    <property type="project" value="UniProtKB-EC"/>
</dbReference>
<dbReference type="InterPro" id="IPR011063">
    <property type="entry name" value="TilS/TtcA_N"/>
</dbReference>
<gene>
    <name evidence="8" type="primary">tilS</name>
    <name evidence="10" type="ordered locus">Selin_2322</name>
</gene>
<dbReference type="SUPFAM" id="SSF56037">
    <property type="entry name" value="PheT/TilS domain"/>
    <property type="match status" value="1"/>
</dbReference>
<protein>
    <recommendedName>
        <fullName evidence="8">tRNA(Ile)-lysidine synthase</fullName>
        <ecNumber evidence="8">6.3.4.19</ecNumber>
    </recommendedName>
    <alternativeName>
        <fullName evidence="8">tRNA(Ile)-2-lysyl-cytidine synthase</fullName>
    </alternativeName>
    <alternativeName>
        <fullName evidence="8">tRNA(Ile)-lysidine synthetase</fullName>
    </alternativeName>
</protein>
<comment type="subcellular location">
    <subcellularLocation>
        <location evidence="1 8">Cytoplasm</location>
    </subcellularLocation>
</comment>
<evidence type="ECO:0000256" key="1">
    <source>
        <dbReference type="ARBA" id="ARBA00004496"/>
    </source>
</evidence>
<dbReference type="HAMAP" id="MF_01161">
    <property type="entry name" value="tRNA_Ile_lys_synt"/>
    <property type="match status" value="1"/>
</dbReference>
<dbReference type="GO" id="GO:0005524">
    <property type="term" value="F:ATP binding"/>
    <property type="evidence" value="ECO:0007669"/>
    <property type="project" value="UniProtKB-UniRule"/>
</dbReference>
<dbReference type="SUPFAM" id="SSF52402">
    <property type="entry name" value="Adenine nucleotide alpha hydrolases-like"/>
    <property type="match status" value="1"/>
</dbReference>
<comment type="domain">
    <text evidence="8">The N-terminal region contains the highly conserved SGGXDS motif, predicted to be a P-loop motif involved in ATP binding.</text>
</comment>
<evidence type="ECO:0000256" key="4">
    <source>
        <dbReference type="ARBA" id="ARBA00022694"/>
    </source>
</evidence>
<dbReference type="EMBL" id="CP002432">
    <property type="protein sequence ID" value="ADU67038.1"/>
    <property type="molecule type" value="Genomic_DNA"/>
</dbReference>
<dbReference type="InterPro" id="IPR012796">
    <property type="entry name" value="Lysidine-tRNA-synth_C"/>
</dbReference>
<dbReference type="InterPro" id="IPR014729">
    <property type="entry name" value="Rossmann-like_a/b/a_fold"/>
</dbReference>
<dbReference type="GO" id="GO:0005737">
    <property type="term" value="C:cytoplasm"/>
    <property type="evidence" value="ECO:0007669"/>
    <property type="project" value="UniProtKB-SubCell"/>
</dbReference>
<feature type="binding site" evidence="8">
    <location>
        <begin position="30"/>
        <end position="35"/>
    </location>
    <ligand>
        <name>ATP</name>
        <dbReference type="ChEBI" id="CHEBI:30616"/>
    </ligand>
</feature>
<dbReference type="InParanoid" id="E6W474"/>
<dbReference type="Gene3D" id="3.40.50.620">
    <property type="entry name" value="HUPs"/>
    <property type="match status" value="1"/>
</dbReference>
<comment type="similarity">
    <text evidence="8">Belongs to the tRNA(Ile)-lysidine synthase family.</text>
</comment>
<dbReference type="FunCoup" id="E6W474">
    <property type="interactions" value="293"/>
</dbReference>
<organism evidence="10 11">
    <name type="scientific">Desulfurispirillum indicum (strain ATCC BAA-1389 / DSM 22839 / S5)</name>
    <dbReference type="NCBI Taxonomy" id="653733"/>
    <lineage>
        <taxon>Bacteria</taxon>
        <taxon>Pseudomonadati</taxon>
        <taxon>Chrysiogenota</taxon>
        <taxon>Chrysiogenia</taxon>
        <taxon>Chrysiogenales</taxon>
        <taxon>Chrysiogenaceae</taxon>
        <taxon>Desulfurispirillum</taxon>
    </lineage>
</organism>
<dbReference type="NCBIfam" id="TIGR02432">
    <property type="entry name" value="lysidine_TilS_N"/>
    <property type="match status" value="1"/>
</dbReference>
<keyword evidence="5 8" id="KW-0547">Nucleotide-binding</keyword>
<reference evidence="10 11" key="1">
    <citation type="submission" date="2010-12" db="EMBL/GenBank/DDBJ databases">
        <title>Complete sequence of Desulfurispirillum indicum S5.</title>
        <authorList>
            <consortium name="US DOE Joint Genome Institute"/>
            <person name="Lucas S."/>
            <person name="Copeland A."/>
            <person name="Lapidus A."/>
            <person name="Cheng J.-F."/>
            <person name="Goodwin L."/>
            <person name="Pitluck S."/>
            <person name="Chertkov O."/>
            <person name="Held B."/>
            <person name="Detter J.C."/>
            <person name="Han C."/>
            <person name="Tapia R."/>
            <person name="Land M."/>
            <person name="Hauser L."/>
            <person name="Kyrpides N."/>
            <person name="Ivanova N."/>
            <person name="Mikhailova N."/>
            <person name="Haggblom M."/>
            <person name="Rauschenbach I."/>
            <person name="Bini E."/>
            <person name="Woyke T."/>
        </authorList>
    </citation>
    <scope>NUCLEOTIDE SEQUENCE [LARGE SCALE GENOMIC DNA]</scope>
    <source>
        <strain evidence="11">ATCC BAA-1389 / DSM 22839 / S5</strain>
    </source>
</reference>